<dbReference type="RefSeq" id="WP_021661256.1">
    <property type="nucleotide sequence ID" value="NZ_FQVY01000001.1"/>
</dbReference>
<dbReference type="EMBL" id="WWVX01000007">
    <property type="protein sequence ID" value="MZL70105.1"/>
    <property type="molecule type" value="Genomic_DNA"/>
</dbReference>
<reference evidence="2" key="1">
    <citation type="submission" date="2016-11" db="EMBL/GenBank/DDBJ databases">
        <authorList>
            <person name="Varghese N."/>
            <person name="Submissions S."/>
        </authorList>
    </citation>
    <scope>NUCLEOTIDE SEQUENCE</scope>
    <source>
        <strain evidence="2">DSM 4029</strain>
    </source>
</reference>
<evidence type="ECO:0000313" key="3">
    <source>
        <dbReference type="Proteomes" id="UP000184089"/>
    </source>
</evidence>
<dbReference type="Proteomes" id="UP000184089">
    <property type="component" value="Unassembled WGS sequence"/>
</dbReference>
<dbReference type="AlphaFoldDB" id="A0AAQ1MBX9"/>
<evidence type="ECO:0000313" key="1">
    <source>
        <dbReference type="EMBL" id="MZL70105.1"/>
    </source>
</evidence>
<accession>A0AAQ1MBX9</accession>
<evidence type="ECO:0000313" key="2">
    <source>
        <dbReference type="EMBL" id="SHF82428.1"/>
    </source>
</evidence>
<gene>
    <name evidence="1" type="ORF">GT747_10105</name>
    <name evidence="2" type="ORF">SAMN05444424_0815</name>
</gene>
<sequence length="64" mass="7075">MAFTIRAIGYKGADIGLTTRFPAALYDRLCALKKRTGVSLNFLLLQAVEYALDDLPEEDPPHPP</sequence>
<keyword evidence="4" id="KW-1185">Reference proteome</keyword>
<proteinExistence type="predicted"/>
<reference evidence="3" key="2">
    <citation type="submission" date="2016-11" db="EMBL/GenBank/DDBJ databases">
        <authorList>
            <person name="Jaros S."/>
            <person name="Januszkiewicz K."/>
            <person name="Wedrychowicz H."/>
        </authorList>
    </citation>
    <scope>NUCLEOTIDE SEQUENCE [LARGE SCALE GENOMIC DNA]</scope>
    <source>
        <strain evidence="3">DSM 4029</strain>
    </source>
</reference>
<dbReference type="Proteomes" id="UP000474718">
    <property type="component" value="Unassembled WGS sequence"/>
</dbReference>
<protein>
    <submittedName>
        <fullName evidence="2">Uncharacterized protein</fullName>
    </submittedName>
</protein>
<reference evidence="1 4" key="3">
    <citation type="journal article" date="2019" name="Nat. Med.">
        <title>A library of human gut bacterial isolates paired with longitudinal multiomics data enables mechanistic microbiome research.</title>
        <authorList>
            <person name="Poyet M."/>
            <person name="Groussin M."/>
            <person name="Gibbons S.M."/>
            <person name="Avila-Pacheco J."/>
            <person name="Jiang X."/>
            <person name="Kearney S.M."/>
            <person name="Perrotta A.R."/>
            <person name="Berdy B."/>
            <person name="Zhao S."/>
            <person name="Lieberman T.D."/>
            <person name="Swanson P.K."/>
            <person name="Smith M."/>
            <person name="Roesemann S."/>
            <person name="Alexander J.E."/>
            <person name="Rich S.A."/>
            <person name="Livny J."/>
            <person name="Vlamakis H."/>
            <person name="Clish C."/>
            <person name="Bullock K."/>
            <person name="Deik A."/>
            <person name="Scott J."/>
            <person name="Pierce K.A."/>
            <person name="Xavier R.J."/>
            <person name="Alm E.J."/>
        </authorList>
    </citation>
    <scope>NUCLEOTIDE SEQUENCE [LARGE SCALE GENOMIC DNA]</scope>
    <source>
        <strain evidence="1 4">BIOML-A2</strain>
    </source>
</reference>
<organism evidence="2 3">
    <name type="scientific">Bittarella massiliensis</name>
    <name type="common">ex Durand et al. 2017</name>
    <dbReference type="NCBI Taxonomy" id="1720313"/>
    <lineage>
        <taxon>Bacteria</taxon>
        <taxon>Bacillati</taxon>
        <taxon>Bacillota</taxon>
        <taxon>Clostridia</taxon>
        <taxon>Eubacteriales</taxon>
        <taxon>Oscillospiraceae</taxon>
        <taxon>Bittarella (ex Durand et al. 2017)</taxon>
    </lineage>
</organism>
<evidence type="ECO:0000313" key="4">
    <source>
        <dbReference type="Proteomes" id="UP000474718"/>
    </source>
</evidence>
<name>A0AAQ1MBX9_9FIRM</name>
<dbReference type="EMBL" id="FQVY01000001">
    <property type="protein sequence ID" value="SHF82428.1"/>
    <property type="molecule type" value="Genomic_DNA"/>
</dbReference>
<comment type="caution">
    <text evidence="2">The sequence shown here is derived from an EMBL/GenBank/DDBJ whole genome shotgun (WGS) entry which is preliminary data.</text>
</comment>